<evidence type="ECO:0000313" key="2">
    <source>
        <dbReference type="Proteomes" id="UP000011777"/>
    </source>
</evidence>
<reference evidence="1 2" key="1">
    <citation type="submission" date="2013-02" db="EMBL/GenBank/DDBJ databases">
        <title>Genome sequence of Candida maltosa Xu316, a potential industrial strain for xylitol and ethanol production.</title>
        <authorList>
            <person name="Yu J."/>
            <person name="Wang Q."/>
            <person name="Geng X."/>
            <person name="Bao W."/>
            <person name="He P."/>
            <person name="Cai J."/>
        </authorList>
    </citation>
    <scope>NUCLEOTIDE SEQUENCE [LARGE SCALE GENOMIC DNA]</scope>
    <source>
        <strain evidence="2">Xu316</strain>
    </source>
</reference>
<dbReference type="STRING" id="1245528.M3IPZ9"/>
<comment type="caution">
    <text evidence="1">The sequence shown here is derived from an EMBL/GenBank/DDBJ whole genome shotgun (WGS) entry which is preliminary data.</text>
</comment>
<dbReference type="OrthoDB" id="4072889at2759"/>
<gene>
    <name evidence="1" type="ORF">G210_0892</name>
</gene>
<dbReference type="EMBL" id="AOGT01001072">
    <property type="protein sequence ID" value="EMG48526.1"/>
    <property type="molecule type" value="Genomic_DNA"/>
</dbReference>
<dbReference type="AlphaFoldDB" id="M3IPZ9"/>
<protein>
    <submittedName>
        <fullName evidence="1">Uncharacterized protein</fullName>
    </submittedName>
</protein>
<dbReference type="HOGENOM" id="CLU_134522_0_0_1"/>
<evidence type="ECO:0000313" key="1">
    <source>
        <dbReference type="EMBL" id="EMG48526.1"/>
    </source>
</evidence>
<proteinExistence type="predicted"/>
<keyword evidence="2" id="KW-1185">Reference proteome</keyword>
<dbReference type="OMA" id="PYHAKVH"/>
<name>M3IPZ9_CANMX</name>
<dbReference type="Proteomes" id="UP000011777">
    <property type="component" value="Unassembled WGS sequence"/>
</dbReference>
<accession>M3IPZ9</accession>
<organism evidence="1 2">
    <name type="scientific">Candida maltosa (strain Xu316)</name>
    <name type="common">Yeast</name>
    <dbReference type="NCBI Taxonomy" id="1245528"/>
    <lineage>
        <taxon>Eukaryota</taxon>
        <taxon>Fungi</taxon>
        <taxon>Dikarya</taxon>
        <taxon>Ascomycota</taxon>
        <taxon>Saccharomycotina</taxon>
        <taxon>Pichiomycetes</taxon>
        <taxon>Debaryomycetaceae</taxon>
        <taxon>Candida/Lodderomyces clade</taxon>
        <taxon>Candida</taxon>
    </lineage>
</organism>
<dbReference type="eggNOG" id="ENOG502T6GY">
    <property type="taxonomic scope" value="Eukaryota"/>
</dbReference>
<sequence length="139" mass="16264">MSCFAKVKCFLACIIVYYISYLYNYKCPSLTPLEQAVEGVTETVLHPLHSHHSVLCEYLHSGIDTVQPYHAKVHDFLDEHIHQHPLFIEYKIEDKLTSAKKQFSTYVYPYINELYTFTDALEVQAYAVVEDLQQRLKQD</sequence>